<name>A0A4Q7ZRZ5_9ACTN</name>
<evidence type="ECO:0000313" key="3">
    <source>
        <dbReference type="Proteomes" id="UP000292564"/>
    </source>
</evidence>
<dbReference type="InterPro" id="IPR019243">
    <property type="entry name" value="DUF2202"/>
</dbReference>
<proteinExistence type="predicted"/>
<evidence type="ECO:0000313" key="2">
    <source>
        <dbReference type="EMBL" id="RZU53219.1"/>
    </source>
</evidence>
<organism evidence="2 3">
    <name type="scientific">Krasilnikovia cinnamomea</name>
    <dbReference type="NCBI Taxonomy" id="349313"/>
    <lineage>
        <taxon>Bacteria</taxon>
        <taxon>Bacillati</taxon>
        <taxon>Actinomycetota</taxon>
        <taxon>Actinomycetes</taxon>
        <taxon>Micromonosporales</taxon>
        <taxon>Micromonosporaceae</taxon>
        <taxon>Krasilnikovia</taxon>
    </lineage>
</organism>
<comment type="caution">
    <text evidence="2">The sequence shown here is derived from an EMBL/GenBank/DDBJ whole genome shotgun (WGS) entry which is preliminary data.</text>
</comment>
<sequence>MRTAGGLAHEPWRSCAGFCGLDVVDQPSGVLTAGEGRALRRLAEEVKLGRDLITEFADRYEPFPGRLAWSQVRELLAVRTLLDRYGLSDPTVGLAPGGFTEVAVRARYDGLRAAGRRDRAAALAAVAAHACDVIALLGRDLAATTAPDVRHTCLHVLAAAHQQLRVVQAWSSR</sequence>
<protein>
    <recommendedName>
        <fullName evidence="1">DUF2202 domain-containing protein</fullName>
    </recommendedName>
</protein>
<evidence type="ECO:0000259" key="1">
    <source>
        <dbReference type="Pfam" id="PF09968"/>
    </source>
</evidence>
<feature type="domain" description="DUF2202" evidence="1">
    <location>
        <begin position="41"/>
        <end position="165"/>
    </location>
</feature>
<dbReference type="Gene3D" id="1.20.1260.10">
    <property type="match status" value="1"/>
</dbReference>
<dbReference type="Proteomes" id="UP000292564">
    <property type="component" value="Unassembled WGS sequence"/>
</dbReference>
<gene>
    <name evidence="2" type="ORF">EV385_5117</name>
</gene>
<dbReference type="Pfam" id="PF09968">
    <property type="entry name" value="DUF2202"/>
    <property type="match status" value="1"/>
</dbReference>
<dbReference type="AlphaFoldDB" id="A0A4Q7ZRZ5"/>
<keyword evidence="3" id="KW-1185">Reference proteome</keyword>
<dbReference type="InterPro" id="IPR012347">
    <property type="entry name" value="Ferritin-like"/>
</dbReference>
<accession>A0A4Q7ZRZ5</accession>
<dbReference type="EMBL" id="SHKY01000001">
    <property type="protein sequence ID" value="RZU53219.1"/>
    <property type="molecule type" value="Genomic_DNA"/>
</dbReference>
<reference evidence="2 3" key="1">
    <citation type="submission" date="2019-02" db="EMBL/GenBank/DDBJ databases">
        <title>Sequencing the genomes of 1000 actinobacteria strains.</title>
        <authorList>
            <person name="Klenk H.-P."/>
        </authorList>
    </citation>
    <scope>NUCLEOTIDE SEQUENCE [LARGE SCALE GENOMIC DNA]</scope>
    <source>
        <strain evidence="2 3">DSM 45162</strain>
    </source>
</reference>